<dbReference type="OrthoDB" id="1092431at2"/>
<dbReference type="Gene3D" id="2.60.120.10">
    <property type="entry name" value="Jelly Rolls"/>
    <property type="match status" value="1"/>
</dbReference>
<proteinExistence type="predicted"/>
<feature type="domain" description="Cyclic nucleotide-binding" evidence="1">
    <location>
        <begin position="5"/>
        <end position="114"/>
    </location>
</feature>
<dbReference type="InterPro" id="IPR014710">
    <property type="entry name" value="RmlC-like_jellyroll"/>
</dbReference>
<evidence type="ECO:0000313" key="3">
    <source>
        <dbReference type="Proteomes" id="UP000245391"/>
    </source>
</evidence>
<evidence type="ECO:0000313" key="2">
    <source>
        <dbReference type="EMBL" id="PWS33069.1"/>
    </source>
</evidence>
<reference evidence="3" key="1">
    <citation type="submission" date="2018-05" db="EMBL/GenBank/DDBJ databases">
        <title>Pedobacter paludis sp. nov., isolated from wetland soil.</title>
        <authorList>
            <person name="Zhang Y."/>
        </authorList>
    </citation>
    <scope>NUCLEOTIDE SEQUENCE [LARGE SCALE GENOMIC DNA]</scope>
    <source>
        <strain evidence="3">R-8</strain>
    </source>
</reference>
<dbReference type="PROSITE" id="PS50042">
    <property type="entry name" value="CNMP_BINDING_3"/>
    <property type="match status" value="1"/>
</dbReference>
<dbReference type="Proteomes" id="UP000245391">
    <property type="component" value="Unassembled WGS sequence"/>
</dbReference>
<dbReference type="RefSeq" id="WP_109927658.1">
    <property type="nucleotide sequence ID" value="NZ_QGNY01000001.1"/>
</dbReference>
<dbReference type="CDD" id="cd00038">
    <property type="entry name" value="CAP_ED"/>
    <property type="match status" value="1"/>
</dbReference>
<evidence type="ECO:0000259" key="1">
    <source>
        <dbReference type="PROSITE" id="PS50042"/>
    </source>
</evidence>
<organism evidence="2 3">
    <name type="scientific">Pedobacter paludis</name>
    <dbReference type="NCBI Taxonomy" id="2203212"/>
    <lineage>
        <taxon>Bacteria</taxon>
        <taxon>Pseudomonadati</taxon>
        <taxon>Bacteroidota</taxon>
        <taxon>Sphingobacteriia</taxon>
        <taxon>Sphingobacteriales</taxon>
        <taxon>Sphingobacteriaceae</taxon>
        <taxon>Pedobacter</taxon>
    </lineage>
</organism>
<dbReference type="InterPro" id="IPR000595">
    <property type="entry name" value="cNMP-bd_dom"/>
</dbReference>
<gene>
    <name evidence="2" type="ORF">DF947_00030</name>
</gene>
<dbReference type="AlphaFoldDB" id="A0A317F5B9"/>
<dbReference type="EMBL" id="QGNY01000001">
    <property type="protein sequence ID" value="PWS33069.1"/>
    <property type="molecule type" value="Genomic_DNA"/>
</dbReference>
<accession>A0A317F5B9</accession>
<sequence length="200" mass="23489">MIEILFNHIEKKVNLSPLDKEKITAFFIKKRLRKKQYLLQDGDICKYLSFVAKGLIRTYNVDEKGDEHMSVFGWEGWWISDFNSFLSKEPALFNIDAIEDTELYMISRSDYDEITIQVPIMDRYFRILFQNSLVTKERRLMSSITHTAEQKYVQLLESNPEMISRIPQNMVASYLGIAPETLSRIKRNLAYKKDESGAKL</sequence>
<name>A0A317F5B9_9SPHI</name>
<keyword evidence="3" id="KW-1185">Reference proteome</keyword>
<dbReference type="SUPFAM" id="SSF51206">
    <property type="entry name" value="cAMP-binding domain-like"/>
    <property type="match status" value="1"/>
</dbReference>
<protein>
    <submittedName>
        <fullName evidence="2">Cyclic nucleotide-binding protein</fullName>
    </submittedName>
</protein>
<dbReference type="InterPro" id="IPR018490">
    <property type="entry name" value="cNMP-bd_dom_sf"/>
</dbReference>
<dbReference type="Pfam" id="PF00027">
    <property type="entry name" value="cNMP_binding"/>
    <property type="match status" value="1"/>
</dbReference>
<comment type="caution">
    <text evidence="2">The sequence shown here is derived from an EMBL/GenBank/DDBJ whole genome shotgun (WGS) entry which is preliminary data.</text>
</comment>